<dbReference type="Proteomes" id="UP000756346">
    <property type="component" value="Unassembled WGS sequence"/>
</dbReference>
<accession>A0A9P9BTL2</accession>
<feature type="compositionally biased region" description="Polar residues" evidence="1">
    <location>
        <begin position="169"/>
        <end position="179"/>
    </location>
</feature>
<dbReference type="EMBL" id="JAGTJQ010000003">
    <property type="protein sequence ID" value="KAH7035612.1"/>
    <property type="molecule type" value="Genomic_DNA"/>
</dbReference>
<evidence type="ECO:0000313" key="2">
    <source>
        <dbReference type="EMBL" id="KAH7035612.1"/>
    </source>
</evidence>
<evidence type="ECO:0000313" key="3">
    <source>
        <dbReference type="Proteomes" id="UP000756346"/>
    </source>
</evidence>
<gene>
    <name evidence="2" type="ORF">B0I36DRAFT_318726</name>
</gene>
<sequence length="179" mass="19293">MFLLPHQQPPHNLFAFDNHAHQPMMYNPQQFPMGPGQPGAGAAYSAGPNVMPGGAGPGAMMQNPGAHMAGPNGQSMSLSSPWYSRRAPLPARPCAGRRDQSVGSLCRVLAMDDVAPVPAVPLEGQARAVHGDTNFGSRHTRREDRALLMSHVLRQCPTTKPPSTRTRTDQATPTWQEAR</sequence>
<comment type="caution">
    <text evidence="2">The sequence shown here is derived from an EMBL/GenBank/DDBJ whole genome shotgun (WGS) entry which is preliminary data.</text>
</comment>
<evidence type="ECO:0000256" key="1">
    <source>
        <dbReference type="SAM" id="MobiDB-lite"/>
    </source>
</evidence>
<name>A0A9P9BTL2_9PEZI</name>
<organism evidence="2 3">
    <name type="scientific">Microdochium trichocladiopsis</name>
    <dbReference type="NCBI Taxonomy" id="1682393"/>
    <lineage>
        <taxon>Eukaryota</taxon>
        <taxon>Fungi</taxon>
        <taxon>Dikarya</taxon>
        <taxon>Ascomycota</taxon>
        <taxon>Pezizomycotina</taxon>
        <taxon>Sordariomycetes</taxon>
        <taxon>Xylariomycetidae</taxon>
        <taxon>Xylariales</taxon>
        <taxon>Microdochiaceae</taxon>
        <taxon>Microdochium</taxon>
    </lineage>
</organism>
<proteinExistence type="predicted"/>
<dbReference type="GeneID" id="70182876"/>
<keyword evidence="3" id="KW-1185">Reference proteome</keyword>
<protein>
    <submittedName>
        <fullName evidence="2">Uncharacterized protein</fullName>
    </submittedName>
</protein>
<reference evidence="2" key="1">
    <citation type="journal article" date="2021" name="Nat. Commun.">
        <title>Genetic determinants of endophytism in the Arabidopsis root mycobiome.</title>
        <authorList>
            <person name="Mesny F."/>
            <person name="Miyauchi S."/>
            <person name="Thiergart T."/>
            <person name="Pickel B."/>
            <person name="Atanasova L."/>
            <person name="Karlsson M."/>
            <person name="Huettel B."/>
            <person name="Barry K.W."/>
            <person name="Haridas S."/>
            <person name="Chen C."/>
            <person name="Bauer D."/>
            <person name="Andreopoulos W."/>
            <person name="Pangilinan J."/>
            <person name="LaButti K."/>
            <person name="Riley R."/>
            <person name="Lipzen A."/>
            <person name="Clum A."/>
            <person name="Drula E."/>
            <person name="Henrissat B."/>
            <person name="Kohler A."/>
            <person name="Grigoriev I.V."/>
            <person name="Martin F.M."/>
            <person name="Hacquard S."/>
        </authorList>
    </citation>
    <scope>NUCLEOTIDE SEQUENCE</scope>
    <source>
        <strain evidence="2">MPI-CAGE-CH-0230</strain>
    </source>
</reference>
<dbReference type="RefSeq" id="XP_046015705.1">
    <property type="nucleotide sequence ID" value="XM_046153330.1"/>
</dbReference>
<feature type="region of interest" description="Disordered" evidence="1">
    <location>
        <begin position="153"/>
        <end position="179"/>
    </location>
</feature>
<dbReference type="AlphaFoldDB" id="A0A9P9BTL2"/>